<evidence type="ECO:0000256" key="5">
    <source>
        <dbReference type="SAM" id="Phobius"/>
    </source>
</evidence>
<reference evidence="9" key="1">
    <citation type="submission" date="2003-08" db="EMBL/GenBank/DDBJ databases">
        <authorList>
            <person name="Birren B."/>
            <person name="Nusbaum C."/>
            <person name="Abebe A."/>
            <person name="Abouelleil A."/>
            <person name="Adekoya E."/>
            <person name="Ait-zahra M."/>
            <person name="Allen N."/>
            <person name="Allen T."/>
            <person name="An P."/>
            <person name="Anderson M."/>
            <person name="Anderson S."/>
            <person name="Arachchi H."/>
            <person name="Armbruster J."/>
            <person name="Bachantsang P."/>
            <person name="Baldwin J."/>
            <person name="Barry A."/>
            <person name="Bayul T."/>
            <person name="Blitshsteyn B."/>
            <person name="Bloom T."/>
            <person name="Blye J."/>
            <person name="Boguslavskiy L."/>
            <person name="Borowsky M."/>
            <person name="Boukhgalter B."/>
            <person name="Brunache A."/>
            <person name="Butler J."/>
            <person name="Calixte N."/>
            <person name="Calvo S."/>
            <person name="Camarata J."/>
            <person name="Campo K."/>
            <person name="Chang J."/>
            <person name="Cheshatsang Y."/>
            <person name="Citroen M."/>
            <person name="Collymore A."/>
            <person name="Considine T."/>
            <person name="Cook A."/>
            <person name="Cooke P."/>
            <person name="Corum B."/>
            <person name="Cuomo C."/>
            <person name="David R."/>
            <person name="Dawoe T."/>
            <person name="Degray S."/>
            <person name="Dodge S."/>
            <person name="Dooley K."/>
            <person name="Dorje P."/>
            <person name="Dorjee K."/>
            <person name="Dorris L."/>
            <person name="Duffey N."/>
            <person name="Dupes A."/>
            <person name="Elkins T."/>
            <person name="Engels R."/>
            <person name="Erickson J."/>
            <person name="Farina A."/>
            <person name="Faro S."/>
            <person name="Ferreira P."/>
            <person name="Fischer H."/>
            <person name="Fitzgerald M."/>
            <person name="Foley K."/>
            <person name="Gage D."/>
            <person name="Galagan J."/>
            <person name="Gearin G."/>
            <person name="Gnerre S."/>
            <person name="Gnirke A."/>
            <person name="Goyette A."/>
            <person name="Graham J."/>
            <person name="Grandbois E."/>
            <person name="Gyaltsen K."/>
            <person name="Hafez N."/>
            <person name="Hagopian D."/>
            <person name="Hagos B."/>
            <person name="Hall J."/>
            <person name="Hatcher B."/>
            <person name="Heller A."/>
            <person name="Higgins H."/>
            <person name="Honan T."/>
            <person name="Horn A."/>
            <person name="Houde N."/>
            <person name="Hughes L."/>
            <person name="Hulme W."/>
            <person name="Husby E."/>
            <person name="Iliev I."/>
            <person name="Jaffe D."/>
            <person name="Jones C."/>
            <person name="Kamal M."/>
            <person name="Kamat A."/>
            <person name="Kamvysselis M."/>
            <person name="Karlsson E."/>
            <person name="Kells C."/>
            <person name="Kieu A."/>
            <person name="Kisner P."/>
            <person name="Kodira C."/>
            <person name="Kulbokas E."/>
            <person name="Labutti K."/>
            <person name="Lama D."/>
            <person name="Landers T."/>
            <person name="Leger J."/>
            <person name="Levine S."/>
            <person name="Lewis D."/>
            <person name="Lewis T."/>
            <person name="Lindblad-toh K."/>
            <person name="Liu X."/>
            <person name="Lokyitsang T."/>
            <person name="Lokyitsang Y."/>
            <person name="Lucien O."/>
            <person name="Lui A."/>
            <person name="Ma L.J."/>
            <person name="Mabbitt R."/>
            <person name="Macdonald J."/>
            <person name="Maclean C."/>
            <person name="Major J."/>
            <person name="Manning J."/>
            <person name="Marabella R."/>
            <person name="Maru K."/>
            <person name="Matthews C."/>
            <person name="Mauceli E."/>
            <person name="Mccarthy M."/>
            <person name="Mcdonough S."/>
            <person name="Mcghee T."/>
            <person name="Meldrim J."/>
            <person name="Meneus L."/>
            <person name="Mesirov J."/>
            <person name="Mihalev A."/>
            <person name="Mihova T."/>
            <person name="Mikkelsen T."/>
            <person name="Mlenga V."/>
            <person name="Moru K."/>
            <person name="Mozes J."/>
            <person name="Mulrain L."/>
            <person name="Munson G."/>
            <person name="Naylor J."/>
            <person name="Newes C."/>
            <person name="Nguyen C."/>
            <person name="Nguyen N."/>
            <person name="Nguyen T."/>
            <person name="Nicol R."/>
            <person name="Nielsen C."/>
            <person name="Nizzari M."/>
            <person name="Norbu C."/>
            <person name="Norbu N."/>
            <person name="O'donnell P."/>
            <person name="Okoawo O."/>
            <person name="O'leary S."/>
            <person name="Omotosho B."/>
            <person name="O'neill K."/>
            <person name="Osman S."/>
            <person name="Parker S."/>
            <person name="Perrin D."/>
            <person name="Phunkhang P."/>
            <person name="Piqani B."/>
            <person name="Purcell S."/>
            <person name="Rachupka T."/>
            <person name="Ramasamy U."/>
            <person name="Rameau R."/>
            <person name="Ray V."/>
            <person name="Raymond C."/>
            <person name="Retta R."/>
            <person name="Richardson S."/>
            <person name="Rise C."/>
            <person name="Rodriguez J."/>
            <person name="Rogers J."/>
            <person name="Rogov P."/>
            <person name="Rutman M."/>
            <person name="Schupbach R."/>
            <person name="Seaman C."/>
            <person name="Settipalli S."/>
            <person name="Sharpe T."/>
            <person name="Sheridan J."/>
            <person name="Sherpa N."/>
            <person name="Shi J."/>
            <person name="Smirnov S."/>
            <person name="Smith C."/>
            <person name="Sougnez C."/>
            <person name="Spencer B."/>
            <person name="Stalker J."/>
            <person name="Stange-thomann N."/>
            <person name="Stavropoulos S."/>
            <person name="Stetson K."/>
            <person name="Stone C."/>
            <person name="Stone S."/>
            <person name="Stubbs M."/>
            <person name="Talamas J."/>
            <person name="Tchuinga P."/>
            <person name="Tenzing P."/>
            <person name="Tesfaye S."/>
            <person name="Theodore J."/>
            <person name="Thoulutsang Y."/>
            <person name="Topham K."/>
            <person name="Towey S."/>
            <person name="Tsamla T."/>
            <person name="Tsomo N."/>
            <person name="Vallee D."/>
            <person name="Vassiliev H."/>
            <person name="Venkataraman V."/>
            <person name="Vinson J."/>
            <person name="Vo A."/>
            <person name="Wade C."/>
            <person name="Wang S."/>
            <person name="Wangchuk T."/>
            <person name="Wangdi T."/>
            <person name="Whittaker C."/>
            <person name="Wilkinson J."/>
            <person name="Wu Y."/>
            <person name="Wyman D."/>
            <person name="Yadav S."/>
            <person name="Yang S."/>
            <person name="Yang X."/>
            <person name="Yeager S."/>
            <person name="Yee E."/>
            <person name="Young G."/>
            <person name="Zainoun J."/>
            <person name="Zembeck L."/>
            <person name="Zimmer A."/>
            <person name="Zody M."/>
            <person name="Lander E."/>
        </authorList>
    </citation>
    <scope>NUCLEOTIDE SEQUENCE [LARGE SCALE GENOMIC DNA]</scope>
</reference>
<dbReference type="HOGENOM" id="CLU_054397_0_0_1"/>
<dbReference type="Ensembl" id="ENSCSAVT00000014313.1">
    <property type="protein sequence ID" value="ENSCSAVP00000014149.1"/>
    <property type="gene ID" value="ENSCSAVG00000008300.1"/>
</dbReference>
<keyword evidence="5" id="KW-0812">Transmembrane</keyword>
<evidence type="ECO:0000256" key="3">
    <source>
        <dbReference type="ARBA" id="ARBA00023157"/>
    </source>
</evidence>
<evidence type="ECO:0000259" key="7">
    <source>
        <dbReference type="PROSITE" id="PS50923"/>
    </source>
</evidence>
<keyword evidence="3 4" id="KW-1015">Disulfide bond</keyword>
<dbReference type="AlphaFoldDB" id="H2Z984"/>
<sequence length="418" mass="45451">MKVGGSNLLHGQSGIYNCDEGYVLNGTSNVTCSANSFGVQFYPLNPPICERGCTKPLLIDFGDTFAISNVVGTGFAIGSIATYFCDVGYYMDGLPTLTCTSNFNWTSHDFECKRMSCDVPLAPLNGSVIGTTLFGDKIEYSCDIGHVMVGDVNSTCVFNGSLVVWDSAAPVCQPVVCSPPEQPINGMVRSDREFTYGDIATYQCDFGYKPLENKPVQRRCNENGTWGETPICEVIYDCDFEEEATPTCGYENMGWFRRTVTDNGTVSFITGIAAFRDAVLVSQAYNGSGGCLSFNYRQSNNMVQAKSLQLVIMPALERSPKTILWQSGTEPTDWTNQEVTIPASSSEVRWSFIYSGSSFSLLDDILFDKSKVCDIEVVDPTSTLAVVETTPAPGAAASFSVSAFLTSLCLICCYYIAL</sequence>
<evidence type="ECO:0000313" key="8">
    <source>
        <dbReference type="Ensembl" id="ENSCSAVP00000014149.1"/>
    </source>
</evidence>
<dbReference type="PANTHER" id="PTHR45656">
    <property type="entry name" value="PROTEIN CBR-CLEC-78"/>
    <property type="match status" value="1"/>
</dbReference>
<feature type="domain" description="Sushi" evidence="7">
    <location>
        <begin position="175"/>
        <end position="234"/>
    </location>
</feature>
<dbReference type="InterPro" id="IPR000436">
    <property type="entry name" value="Sushi_SCR_CCP_dom"/>
</dbReference>
<protein>
    <recommendedName>
        <fullName evidence="10">Sushi domain-containing protein</fullName>
    </recommendedName>
</protein>
<organism evidence="8 9">
    <name type="scientific">Ciona savignyi</name>
    <name type="common">Pacific transparent sea squirt</name>
    <dbReference type="NCBI Taxonomy" id="51511"/>
    <lineage>
        <taxon>Eukaryota</taxon>
        <taxon>Metazoa</taxon>
        <taxon>Chordata</taxon>
        <taxon>Tunicata</taxon>
        <taxon>Ascidiacea</taxon>
        <taxon>Phlebobranchia</taxon>
        <taxon>Cionidae</taxon>
        <taxon>Ciona</taxon>
    </lineage>
</organism>
<dbReference type="SUPFAM" id="SSF49899">
    <property type="entry name" value="Concanavalin A-like lectins/glucanases"/>
    <property type="match status" value="1"/>
</dbReference>
<dbReference type="SMART" id="SM00032">
    <property type="entry name" value="CCP"/>
    <property type="match status" value="4"/>
</dbReference>
<dbReference type="Gene3D" id="2.60.120.200">
    <property type="match status" value="1"/>
</dbReference>
<dbReference type="InParanoid" id="H2Z984"/>
<dbReference type="InterPro" id="IPR013320">
    <property type="entry name" value="ConA-like_dom_sf"/>
</dbReference>
<proteinExistence type="predicted"/>
<keyword evidence="2" id="KW-0677">Repeat</keyword>
<keyword evidence="1" id="KW-0732">Signal</keyword>
<dbReference type="SUPFAM" id="SSF57535">
    <property type="entry name" value="Complement control module/SCR domain"/>
    <property type="match status" value="4"/>
</dbReference>
<dbReference type="STRING" id="51511.ENSCSAVP00000014149"/>
<evidence type="ECO:0008006" key="10">
    <source>
        <dbReference type="Google" id="ProtNLM"/>
    </source>
</evidence>
<dbReference type="GO" id="GO:0016020">
    <property type="term" value="C:membrane"/>
    <property type="evidence" value="ECO:0007669"/>
    <property type="project" value="InterPro"/>
</dbReference>
<dbReference type="PROSITE" id="PS50060">
    <property type="entry name" value="MAM_2"/>
    <property type="match status" value="1"/>
</dbReference>
<feature type="domain" description="MAM" evidence="6">
    <location>
        <begin position="236"/>
        <end position="375"/>
    </location>
</feature>
<evidence type="ECO:0000259" key="6">
    <source>
        <dbReference type="PROSITE" id="PS50060"/>
    </source>
</evidence>
<dbReference type="Proteomes" id="UP000007875">
    <property type="component" value="Unassembled WGS sequence"/>
</dbReference>
<feature type="disulfide bond" evidence="4">
    <location>
        <begin position="177"/>
        <end position="220"/>
    </location>
</feature>
<keyword evidence="5" id="KW-1133">Transmembrane helix</keyword>
<dbReference type="PANTHER" id="PTHR45656:SF4">
    <property type="entry name" value="PROTEIN CBR-CLEC-78"/>
    <property type="match status" value="1"/>
</dbReference>
<feature type="domain" description="Sushi" evidence="7">
    <location>
        <begin position="115"/>
        <end position="174"/>
    </location>
</feature>
<comment type="caution">
    <text evidence="4">Lacks conserved residue(s) required for the propagation of feature annotation.</text>
</comment>
<accession>H2Z984</accession>
<keyword evidence="4" id="KW-0768">Sushi</keyword>
<evidence type="ECO:0000313" key="9">
    <source>
        <dbReference type="Proteomes" id="UP000007875"/>
    </source>
</evidence>
<dbReference type="InterPro" id="IPR051277">
    <property type="entry name" value="SEZ6_CSMD_C4BPB_Regulators"/>
</dbReference>
<feature type="disulfide bond" evidence="4">
    <location>
        <begin position="85"/>
        <end position="112"/>
    </location>
</feature>
<evidence type="ECO:0000256" key="1">
    <source>
        <dbReference type="ARBA" id="ARBA00022729"/>
    </source>
</evidence>
<dbReference type="OMA" id="ICERGCT"/>
<keyword evidence="9" id="KW-1185">Reference proteome</keyword>
<keyword evidence="5" id="KW-0472">Membrane</keyword>
<dbReference type="Pfam" id="PF00629">
    <property type="entry name" value="MAM"/>
    <property type="match status" value="1"/>
</dbReference>
<dbReference type="Gene3D" id="2.10.70.10">
    <property type="entry name" value="Complement Module, domain 1"/>
    <property type="match status" value="4"/>
</dbReference>
<feature type="transmembrane region" description="Helical" evidence="5">
    <location>
        <begin position="395"/>
        <end position="417"/>
    </location>
</feature>
<dbReference type="PROSITE" id="PS50923">
    <property type="entry name" value="SUSHI"/>
    <property type="match status" value="3"/>
</dbReference>
<dbReference type="InterPro" id="IPR035976">
    <property type="entry name" value="Sushi/SCR/CCP_sf"/>
</dbReference>
<evidence type="ECO:0000256" key="4">
    <source>
        <dbReference type="PROSITE-ProRule" id="PRU00302"/>
    </source>
</evidence>
<dbReference type="Pfam" id="PF00084">
    <property type="entry name" value="Sushi"/>
    <property type="match status" value="3"/>
</dbReference>
<name>H2Z984_CIOSA</name>
<feature type="domain" description="Sushi" evidence="7">
    <location>
        <begin position="51"/>
        <end position="114"/>
    </location>
</feature>
<dbReference type="InterPro" id="IPR000998">
    <property type="entry name" value="MAM_dom"/>
</dbReference>
<dbReference type="CDD" id="cd00033">
    <property type="entry name" value="CCP"/>
    <property type="match status" value="4"/>
</dbReference>
<evidence type="ECO:0000256" key="2">
    <source>
        <dbReference type="ARBA" id="ARBA00022737"/>
    </source>
</evidence>
<reference evidence="8" key="3">
    <citation type="submission" date="2025-09" db="UniProtKB">
        <authorList>
            <consortium name="Ensembl"/>
        </authorList>
    </citation>
    <scope>IDENTIFICATION</scope>
</reference>
<reference evidence="8" key="2">
    <citation type="submission" date="2025-08" db="UniProtKB">
        <authorList>
            <consortium name="Ensembl"/>
        </authorList>
    </citation>
    <scope>IDENTIFICATION</scope>
</reference>
<dbReference type="GeneTree" id="ENSGT00940000163310"/>